<gene>
    <name evidence="2" type="ORF">Pla22_33440</name>
</gene>
<keyword evidence="1" id="KW-0732">Signal</keyword>
<name>A0A5C5WKP2_9BACT</name>
<protein>
    <recommendedName>
        <fullName evidence="4">Secreted protein</fullName>
    </recommendedName>
</protein>
<feature type="chain" id="PRO_5022696585" description="Secreted protein" evidence="1">
    <location>
        <begin position="31"/>
        <end position="523"/>
    </location>
</feature>
<organism evidence="2 3">
    <name type="scientific">Rubripirellula amarantea</name>
    <dbReference type="NCBI Taxonomy" id="2527999"/>
    <lineage>
        <taxon>Bacteria</taxon>
        <taxon>Pseudomonadati</taxon>
        <taxon>Planctomycetota</taxon>
        <taxon>Planctomycetia</taxon>
        <taxon>Pirellulales</taxon>
        <taxon>Pirellulaceae</taxon>
        <taxon>Rubripirellula</taxon>
    </lineage>
</organism>
<proteinExistence type="predicted"/>
<keyword evidence="3" id="KW-1185">Reference proteome</keyword>
<accession>A0A5C5WKP2</accession>
<dbReference type="EMBL" id="SJPI01000002">
    <property type="protein sequence ID" value="TWT50601.1"/>
    <property type="molecule type" value="Genomic_DNA"/>
</dbReference>
<evidence type="ECO:0000256" key="1">
    <source>
        <dbReference type="SAM" id="SignalP"/>
    </source>
</evidence>
<dbReference type="Proteomes" id="UP000316598">
    <property type="component" value="Unassembled WGS sequence"/>
</dbReference>
<evidence type="ECO:0000313" key="2">
    <source>
        <dbReference type="EMBL" id="TWT50601.1"/>
    </source>
</evidence>
<feature type="signal peptide" evidence="1">
    <location>
        <begin position="1"/>
        <end position="30"/>
    </location>
</feature>
<evidence type="ECO:0000313" key="3">
    <source>
        <dbReference type="Proteomes" id="UP000316598"/>
    </source>
</evidence>
<dbReference type="AlphaFoldDB" id="A0A5C5WKP2"/>
<comment type="caution">
    <text evidence="2">The sequence shown here is derived from an EMBL/GenBank/DDBJ whole genome shotgun (WGS) entry which is preliminary data.</text>
</comment>
<dbReference type="OrthoDB" id="292243at2"/>
<dbReference type="RefSeq" id="WP_146515806.1">
    <property type="nucleotide sequence ID" value="NZ_SJPI01000002.1"/>
</dbReference>
<sequence length="523" mass="56155" precursor="true">MTRFTLRQHWSAKIASLVLSLVPLNAVVSAADVSGLETAATVMTPVIDFPMLNGHDIVDRIVDRITDRDQPSNDVSLDDNPSFRDTCSWGTHDSCPLPTMAAERISNHSTSAFASAVLGTVGIRVQQIVEPFAMIEPQVSLDAATTQLARVDGFLSWWQRHLAPKPQSTPLVDQWVSSIDERLKQIATMEPLDVEPIAADLVDRGEVEVSEAMPVGSSDHFEASFGPSVVMTEPSVVMTESSVVMTNADVVTPSSEPSKPAASQPADGEVGIEVVRIDPRVGGGPVIATIADDYLPYDLTQQDRKLWSYFASTRRPFCNRQSRLVESPIADSMSQYIAWTGKEVFSDQGQDVATPVAPNGAEPVDALAFVEPQQPVNAKAFVEPKTSEQQLEDAKIALAFETISRWANRVPPAMDLSVLGSGLAEIVNQGQTVIGQAAISIAESLPVEAKKEKIASAGEKLLARAEAVEAAADPINALSNPVANPFDFTEIVDIAKAWQADQPVVFVGPTVEIATAPATKSIR</sequence>
<evidence type="ECO:0008006" key="4">
    <source>
        <dbReference type="Google" id="ProtNLM"/>
    </source>
</evidence>
<reference evidence="2 3" key="1">
    <citation type="submission" date="2019-02" db="EMBL/GenBank/DDBJ databases">
        <title>Deep-cultivation of Planctomycetes and their phenomic and genomic characterization uncovers novel biology.</title>
        <authorList>
            <person name="Wiegand S."/>
            <person name="Jogler M."/>
            <person name="Boedeker C."/>
            <person name="Pinto D."/>
            <person name="Vollmers J."/>
            <person name="Rivas-Marin E."/>
            <person name="Kohn T."/>
            <person name="Peeters S.H."/>
            <person name="Heuer A."/>
            <person name="Rast P."/>
            <person name="Oberbeckmann S."/>
            <person name="Bunk B."/>
            <person name="Jeske O."/>
            <person name="Meyerdierks A."/>
            <person name="Storesund J.E."/>
            <person name="Kallscheuer N."/>
            <person name="Luecker S."/>
            <person name="Lage O.M."/>
            <person name="Pohl T."/>
            <person name="Merkel B.J."/>
            <person name="Hornburger P."/>
            <person name="Mueller R.-W."/>
            <person name="Bruemmer F."/>
            <person name="Labrenz M."/>
            <person name="Spormann A.M."/>
            <person name="Op Den Camp H."/>
            <person name="Overmann J."/>
            <person name="Amann R."/>
            <person name="Jetten M.S.M."/>
            <person name="Mascher T."/>
            <person name="Medema M.H."/>
            <person name="Devos D.P."/>
            <person name="Kaster A.-K."/>
            <person name="Ovreas L."/>
            <person name="Rohde M."/>
            <person name="Galperin M.Y."/>
            <person name="Jogler C."/>
        </authorList>
    </citation>
    <scope>NUCLEOTIDE SEQUENCE [LARGE SCALE GENOMIC DNA]</scope>
    <source>
        <strain evidence="2 3">Pla22</strain>
    </source>
</reference>